<comment type="subcellular location">
    <subcellularLocation>
        <location evidence="1">Membrane</location>
        <topology evidence="1">Multi-pass membrane protein</topology>
    </subcellularLocation>
</comment>
<evidence type="ECO:0000313" key="7">
    <source>
        <dbReference type="EMBL" id="MFC3122601.1"/>
    </source>
</evidence>
<dbReference type="InterPro" id="IPR050932">
    <property type="entry name" value="TM2D1-3-like"/>
</dbReference>
<evidence type="ECO:0000256" key="5">
    <source>
        <dbReference type="SAM" id="Phobius"/>
    </source>
</evidence>
<dbReference type="InterPro" id="IPR007829">
    <property type="entry name" value="TM2"/>
</dbReference>
<keyword evidence="2 5" id="KW-0812">Transmembrane</keyword>
<dbReference type="PANTHER" id="PTHR21016:SF25">
    <property type="entry name" value="TM2 DOMAIN-CONTAINING PROTEIN DDB_G0277895-RELATED"/>
    <property type="match status" value="1"/>
</dbReference>
<dbReference type="Proteomes" id="UP001595478">
    <property type="component" value="Unassembled WGS sequence"/>
</dbReference>
<keyword evidence="3 5" id="KW-1133">Transmembrane helix</keyword>
<feature type="domain" description="TM2" evidence="6">
    <location>
        <begin position="45"/>
        <end position="89"/>
    </location>
</feature>
<keyword evidence="4 5" id="KW-0472">Membrane</keyword>
<dbReference type="PANTHER" id="PTHR21016">
    <property type="entry name" value="BETA-AMYLOID BINDING PROTEIN-RELATED"/>
    <property type="match status" value="1"/>
</dbReference>
<evidence type="ECO:0000256" key="2">
    <source>
        <dbReference type="ARBA" id="ARBA00022692"/>
    </source>
</evidence>
<dbReference type="RefSeq" id="WP_376920729.1">
    <property type="nucleotide sequence ID" value="NZ_JBHRSW010000029.1"/>
</dbReference>
<evidence type="ECO:0000256" key="1">
    <source>
        <dbReference type="ARBA" id="ARBA00004141"/>
    </source>
</evidence>
<organism evidence="7 8">
    <name type="scientific">Agaribacter flavus</name>
    <dbReference type="NCBI Taxonomy" id="1902781"/>
    <lineage>
        <taxon>Bacteria</taxon>
        <taxon>Pseudomonadati</taxon>
        <taxon>Pseudomonadota</taxon>
        <taxon>Gammaproteobacteria</taxon>
        <taxon>Alteromonadales</taxon>
        <taxon>Alteromonadaceae</taxon>
        <taxon>Agaribacter</taxon>
    </lineage>
</organism>
<feature type="transmembrane region" description="Helical" evidence="5">
    <location>
        <begin position="45"/>
        <end position="63"/>
    </location>
</feature>
<comment type="caution">
    <text evidence="7">The sequence shown here is derived from an EMBL/GenBank/DDBJ whole genome shotgun (WGS) entry which is preliminary data.</text>
</comment>
<evidence type="ECO:0000259" key="6">
    <source>
        <dbReference type="Pfam" id="PF05154"/>
    </source>
</evidence>
<evidence type="ECO:0000256" key="4">
    <source>
        <dbReference type="ARBA" id="ARBA00023136"/>
    </source>
</evidence>
<keyword evidence="8" id="KW-1185">Reference proteome</keyword>
<protein>
    <submittedName>
        <fullName evidence="7">NINE protein</fullName>
    </submittedName>
</protein>
<dbReference type="Pfam" id="PF05154">
    <property type="entry name" value="TM2"/>
    <property type="match status" value="1"/>
</dbReference>
<feature type="transmembrane region" description="Helical" evidence="5">
    <location>
        <begin position="69"/>
        <end position="86"/>
    </location>
</feature>
<name>A0ABV7FTK7_9ALTE</name>
<evidence type="ECO:0000256" key="3">
    <source>
        <dbReference type="ARBA" id="ARBA00022989"/>
    </source>
</evidence>
<gene>
    <name evidence="7" type="ORF">ACFOHL_13330</name>
</gene>
<proteinExistence type="predicted"/>
<evidence type="ECO:0000313" key="8">
    <source>
        <dbReference type="Proteomes" id="UP001595478"/>
    </source>
</evidence>
<sequence length="110" mass="12467">MSINVFCRYCGQQISDVDLVCPHCHSKQHFNTPPHTNTRRNSEGVVAFVLCFFLGFIGIHRFYYGKVGTGFLMILTMGGLGIWWLVDLIRIGVGHFTDSQGNRLSLIHDH</sequence>
<accession>A0ABV7FTK7</accession>
<reference evidence="8" key="1">
    <citation type="journal article" date="2019" name="Int. J. Syst. Evol. Microbiol.">
        <title>The Global Catalogue of Microorganisms (GCM) 10K type strain sequencing project: providing services to taxonomists for standard genome sequencing and annotation.</title>
        <authorList>
            <consortium name="The Broad Institute Genomics Platform"/>
            <consortium name="The Broad Institute Genome Sequencing Center for Infectious Disease"/>
            <person name="Wu L."/>
            <person name="Ma J."/>
        </authorList>
    </citation>
    <scope>NUCLEOTIDE SEQUENCE [LARGE SCALE GENOMIC DNA]</scope>
    <source>
        <strain evidence="8">KCTC 52473</strain>
    </source>
</reference>
<dbReference type="EMBL" id="JBHRSW010000029">
    <property type="protein sequence ID" value="MFC3122601.1"/>
    <property type="molecule type" value="Genomic_DNA"/>
</dbReference>